<dbReference type="EMBL" id="JAZHXJ010000017">
    <property type="protein sequence ID" value="KAL1882063.1"/>
    <property type="molecule type" value="Genomic_DNA"/>
</dbReference>
<protein>
    <submittedName>
        <fullName evidence="2">Uncharacterized protein</fullName>
    </submittedName>
</protein>
<keyword evidence="3" id="KW-1185">Reference proteome</keyword>
<dbReference type="Proteomes" id="UP001586593">
    <property type="component" value="Unassembled WGS sequence"/>
</dbReference>
<accession>A0ABR3Y1Z1</accession>
<reference evidence="2 3" key="1">
    <citation type="journal article" date="2024" name="Commun. Biol.">
        <title>Comparative genomic analysis of thermophilic fungi reveals convergent evolutionary adaptations and gene losses.</title>
        <authorList>
            <person name="Steindorff A.S."/>
            <person name="Aguilar-Pontes M.V."/>
            <person name="Robinson A.J."/>
            <person name="Andreopoulos B."/>
            <person name="LaButti K."/>
            <person name="Kuo A."/>
            <person name="Mondo S."/>
            <person name="Riley R."/>
            <person name="Otillar R."/>
            <person name="Haridas S."/>
            <person name="Lipzen A."/>
            <person name="Grimwood J."/>
            <person name="Schmutz J."/>
            <person name="Clum A."/>
            <person name="Reid I.D."/>
            <person name="Moisan M.C."/>
            <person name="Butler G."/>
            <person name="Nguyen T.T.M."/>
            <person name="Dewar K."/>
            <person name="Conant G."/>
            <person name="Drula E."/>
            <person name="Henrissat B."/>
            <person name="Hansel C."/>
            <person name="Singer S."/>
            <person name="Hutchinson M.I."/>
            <person name="de Vries R.P."/>
            <person name="Natvig D.O."/>
            <person name="Powell A.J."/>
            <person name="Tsang A."/>
            <person name="Grigoriev I.V."/>
        </authorList>
    </citation>
    <scope>NUCLEOTIDE SEQUENCE [LARGE SCALE GENOMIC DNA]</scope>
    <source>
        <strain evidence="2 3">ATCC 24622</strain>
    </source>
</reference>
<gene>
    <name evidence="2" type="ORF">VTK73DRAFT_2472</name>
</gene>
<evidence type="ECO:0000313" key="2">
    <source>
        <dbReference type="EMBL" id="KAL1882063.1"/>
    </source>
</evidence>
<evidence type="ECO:0000256" key="1">
    <source>
        <dbReference type="SAM" id="MobiDB-lite"/>
    </source>
</evidence>
<organism evidence="2 3">
    <name type="scientific">Phialemonium thermophilum</name>
    <dbReference type="NCBI Taxonomy" id="223376"/>
    <lineage>
        <taxon>Eukaryota</taxon>
        <taxon>Fungi</taxon>
        <taxon>Dikarya</taxon>
        <taxon>Ascomycota</taxon>
        <taxon>Pezizomycotina</taxon>
        <taxon>Sordariomycetes</taxon>
        <taxon>Sordariomycetidae</taxon>
        <taxon>Cephalothecales</taxon>
        <taxon>Cephalothecaceae</taxon>
        <taxon>Phialemonium</taxon>
    </lineage>
</organism>
<evidence type="ECO:0000313" key="3">
    <source>
        <dbReference type="Proteomes" id="UP001586593"/>
    </source>
</evidence>
<feature type="region of interest" description="Disordered" evidence="1">
    <location>
        <begin position="134"/>
        <end position="167"/>
    </location>
</feature>
<sequence>MPRSRKVSSRLIAVHLSAGSSARRPPVFKLHPAYSALDSEFTEISDATWEAVKTILCRRQRSIPQIYHEISGEKCRPFVLRGHSNYFLKIPGSSAIDISHSIALAKPSAHRGFKNSEVGLMYSSQQMYQWVVTETSRKREREKSDQNAEPHCTCTPLHPKNLSYAAQ</sequence>
<name>A0ABR3Y1Z1_9PEZI</name>
<feature type="compositionally biased region" description="Basic and acidic residues" evidence="1">
    <location>
        <begin position="135"/>
        <end position="148"/>
    </location>
</feature>
<proteinExistence type="predicted"/>
<comment type="caution">
    <text evidence="2">The sequence shown here is derived from an EMBL/GenBank/DDBJ whole genome shotgun (WGS) entry which is preliminary data.</text>
</comment>